<dbReference type="OrthoDB" id="3217196at2759"/>
<keyword evidence="5" id="KW-1185">Reference proteome</keyword>
<name>A0A4Y7TDD3_COPMI</name>
<feature type="compositionally biased region" description="Basic and acidic residues" evidence="2">
    <location>
        <begin position="645"/>
        <end position="660"/>
    </location>
</feature>
<dbReference type="AlphaFoldDB" id="A0A4Y7TDD3"/>
<dbReference type="SUPFAM" id="SSF52540">
    <property type="entry name" value="P-loop containing nucleoside triphosphate hydrolases"/>
    <property type="match status" value="1"/>
</dbReference>
<protein>
    <recommendedName>
        <fullName evidence="3">Nephrocystin 3-like N-terminal domain-containing protein</fullName>
    </recommendedName>
</protein>
<comment type="caution">
    <text evidence="4">The sequence shown here is derived from an EMBL/GenBank/DDBJ whole genome shotgun (WGS) entry which is preliminary data.</text>
</comment>
<dbReference type="PANTHER" id="PTHR10039">
    <property type="entry name" value="AMELOGENIN"/>
    <property type="match status" value="1"/>
</dbReference>
<feature type="region of interest" description="Disordered" evidence="2">
    <location>
        <begin position="626"/>
        <end position="667"/>
    </location>
</feature>
<keyword evidence="1" id="KW-0677">Repeat</keyword>
<dbReference type="Proteomes" id="UP000298030">
    <property type="component" value="Unassembled WGS sequence"/>
</dbReference>
<organism evidence="4 5">
    <name type="scientific">Coprinellus micaceus</name>
    <name type="common">Glistening ink-cap mushroom</name>
    <name type="synonym">Coprinus micaceus</name>
    <dbReference type="NCBI Taxonomy" id="71717"/>
    <lineage>
        <taxon>Eukaryota</taxon>
        <taxon>Fungi</taxon>
        <taxon>Dikarya</taxon>
        <taxon>Basidiomycota</taxon>
        <taxon>Agaricomycotina</taxon>
        <taxon>Agaricomycetes</taxon>
        <taxon>Agaricomycetidae</taxon>
        <taxon>Agaricales</taxon>
        <taxon>Agaricineae</taxon>
        <taxon>Psathyrellaceae</taxon>
        <taxon>Coprinellus</taxon>
    </lineage>
</organism>
<gene>
    <name evidence="4" type="ORF">FA13DRAFT_1791351</name>
</gene>
<evidence type="ECO:0000313" key="5">
    <source>
        <dbReference type="Proteomes" id="UP000298030"/>
    </source>
</evidence>
<feature type="compositionally biased region" description="Polar residues" evidence="2">
    <location>
        <begin position="55"/>
        <end position="69"/>
    </location>
</feature>
<dbReference type="InterPro" id="IPR011990">
    <property type="entry name" value="TPR-like_helical_dom_sf"/>
</dbReference>
<dbReference type="Pfam" id="PF24883">
    <property type="entry name" value="NPHP3_N"/>
    <property type="match status" value="1"/>
</dbReference>
<dbReference type="PANTHER" id="PTHR10039:SF14">
    <property type="entry name" value="NACHT DOMAIN-CONTAINING PROTEIN"/>
    <property type="match status" value="1"/>
</dbReference>
<accession>A0A4Y7TDD3</accession>
<feature type="region of interest" description="Disordered" evidence="2">
    <location>
        <begin position="1"/>
        <end position="31"/>
    </location>
</feature>
<reference evidence="4 5" key="1">
    <citation type="journal article" date="2019" name="Nat. Ecol. Evol.">
        <title>Megaphylogeny resolves global patterns of mushroom evolution.</title>
        <authorList>
            <person name="Varga T."/>
            <person name="Krizsan K."/>
            <person name="Foldi C."/>
            <person name="Dima B."/>
            <person name="Sanchez-Garcia M."/>
            <person name="Sanchez-Ramirez S."/>
            <person name="Szollosi G.J."/>
            <person name="Szarkandi J.G."/>
            <person name="Papp V."/>
            <person name="Albert L."/>
            <person name="Andreopoulos W."/>
            <person name="Angelini C."/>
            <person name="Antonin V."/>
            <person name="Barry K.W."/>
            <person name="Bougher N.L."/>
            <person name="Buchanan P."/>
            <person name="Buyck B."/>
            <person name="Bense V."/>
            <person name="Catcheside P."/>
            <person name="Chovatia M."/>
            <person name="Cooper J."/>
            <person name="Damon W."/>
            <person name="Desjardin D."/>
            <person name="Finy P."/>
            <person name="Geml J."/>
            <person name="Haridas S."/>
            <person name="Hughes K."/>
            <person name="Justo A."/>
            <person name="Karasinski D."/>
            <person name="Kautmanova I."/>
            <person name="Kiss B."/>
            <person name="Kocsube S."/>
            <person name="Kotiranta H."/>
            <person name="LaButti K.M."/>
            <person name="Lechner B.E."/>
            <person name="Liimatainen K."/>
            <person name="Lipzen A."/>
            <person name="Lukacs Z."/>
            <person name="Mihaltcheva S."/>
            <person name="Morgado L.N."/>
            <person name="Niskanen T."/>
            <person name="Noordeloos M.E."/>
            <person name="Ohm R.A."/>
            <person name="Ortiz-Santana B."/>
            <person name="Ovrebo C."/>
            <person name="Racz N."/>
            <person name="Riley R."/>
            <person name="Savchenko A."/>
            <person name="Shiryaev A."/>
            <person name="Soop K."/>
            <person name="Spirin V."/>
            <person name="Szebenyi C."/>
            <person name="Tomsovsky M."/>
            <person name="Tulloss R.E."/>
            <person name="Uehling J."/>
            <person name="Grigoriev I.V."/>
            <person name="Vagvolgyi C."/>
            <person name="Papp T."/>
            <person name="Martin F.M."/>
            <person name="Miettinen O."/>
            <person name="Hibbett D.S."/>
            <person name="Nagy L.G."/>
        </authorList>
    </citation>
    <scope>NUCLEOTIDE SEQUENCE [LARGE SCALE GENOMIC DNA]</scope>
    <source>
        <strain evidence="4 5">FP101781</strain>
    </source>
</reference>
<evidence type="ECO:0000313" key="4">
    <source>
        <dbReference type="EMBL" id="TEB31559.1"/>
    </source>
</evidence>
<sequence length="1066" mass="117812">MTSRFELVGVPPPTVSSDMPPTPNAKPPGKQNILSRVFSRFRRAPKPQDPVAPAPTSTQASGSQTRGRSTTLEGELGAAYNCVPILQPQVPTIRVEDHSKHHHGVTYRTHGTANFVGSVANATFGPNPVTTIERAFLSSGNEAMLLWDTLPKQRDIGGPENEYLDGSREDVVQDTLGWFEDPDSELGFLIQGAAGLGKSTLARHLTHRLHAAGRLAASVSLSALPSDSRSPSSVVKIAARELGRLHPEAIPAILEAIKSCEAAPLVDQFEMFLTAPVRSLGLPHPLAVIFDAVDEYESHSALINAFSSLPATASSSIRFILLGRSNPRGRKNDAIRLYPLQPVSSATMVRFLRKQLEDVPWEHGKRYAEARITKLAELANGLFIWARVVCSLLQKRLSRFSPDNVLDSILDSQRTLGDSEQIAMLYHQVIMLLFPDSEGQQLFQEYLTATLALQESLPIDEFSAFTNLPTRVIEGIQGELKAFQIRKLGGAKDEGAQVHPARSLFHLSFLEYLECASTPAHMAFHVSLFDSHSRLAEFCLAELPRFLPSPRPLSPLDLYSRRRYAITYLMVHIHHGSPSVQPGSAEEWEHSTLCMTLRQCDSELLQRWADLVVDLVGGAPTIEEYTGGGRDISGDIGEVDAVDSSDTHGDHDEKRAKSGSEDPELADNNEFMARNVDHDATDGGKAPKADVNHDTWVAQLLHGVATTFGEEYTSRSAFRTSCLEVAVRFRPHDAGYWYDLGWAYHFVAQWSGSVKAHDWAVIALQNALWGVDDPTQHDPGRFPYALATALHKRFWAFGRPEDLDQSIALHRDALSRRPPGHPQRGLSLNNLARSIGTYVMERGSRKDEIDEMISLQREALDFLPQGHEDTSMYLYNLAAKLRCRYEMKTSMVDLEEAIRLGREAVALCPSGHPARASALNELAWDLTIKYKAQDDSGSLEEAICVSRESLSLCPIGNPERPNILDTLATALHFVQDHLTEALQLSRESLSLIPRNHSYRWEVMSIVAAILLSHYERSGSAEDLEEATSVCEQALSLCPPNHIRRPRLLALQAKLVEATSSTSSFKS</sequence>
<evidence type="ECO:0000256" key="2">
    <source>
        <dbReference type="SAM" id="MobiDB-lite"/>
    </source>
</evidence>
<dbReference type="Gene3D" id="1.25.40.10">
    <property type="entry name" value="Tetratricopeptide repeat domain"/>
    <property type="match status" value="2"/>
</dbReference>
<feature type="compositionally biased region" description="Pro residues" evidence="2">
    <location>
        <begin position="10"/>
        <end position="26"/>
    </location>
</feature>
<dbReference type="EMBL" id="QPFP01000018">
    <property type="protein sequence ID" value="TEB31559.1"/>
    <property type="molecule type" value="Genomic_DNA"/>
</dbReference>
<dbReference type="InterPro" id="IPR027417">
    <property type="entry name" value="P-loop_NTPase"/>
</dbReference>
<feature type="domain" description="Nephrocystin 3-like N-terminal" evidence="3">
    <location>
        <begin position="176"/>
        <end position="324"/>
    </location>
</feature>
<dbReference type="InterPro" id="IPR056884">
    <property type="entry name" value="NPHP3-like_N"/>
</dbReference>
<feature type="region of interest" description="Disordered" evidence="2">
    <location>
        <begin position="45"/>
        <end position="69"/>
    </location>
</feature>
<dbReference type="SUPFAM" id="SSF48452">
    <property type="entry name" value="TPR-like"/>
    <property type="match status" value="1"/>
</dbReference>
<proteinExistence type="predicted"/>
<evidence type="ECO:0000256" key="1">
    <source>
        <dbReference type="ARBA" id="ARBA00022737"/>
    </source>
</evidence>
<dbReference type="Gene3D" id="3.40.50.300">
    <property type="entry name" value="P-loop containing nucleotide triphosphate hydrolases"/>
    <property type="match status" value="1"/>
</dbReference>
<evidence type="ECO:0000259" key="3">
    <source>
        <dbReference type="Pfam" id="PF24883"/>
    </source>
</evidence>
<dbReference type="STRING" id="71717.A0A4Y7TDD3"/>